<dbReference type="GO" id="GO:0000272">
    <property type="term" value="P:polysaccharide catabolic process"/>
    <property type="evidence" value="ECO:0007669"/>
    <property type="project" value="InterPro"/>
</dbReference>
<accession>A0A1H9B8E9</accession>
<keyword evidence="3" id="KW-1185">Reference proteome</keyword>
<dbReference type="InterPro" id="IPR025667">
    <property type="entry name" value="SprB_repeat"/>
</dbReference>
<dbReference type="InterPro" id="IPR008965">
    <property type="entry name" value="CBM2/CBM3_carb-bd_dom_sf"/>
</dbReference>
<dbReference type="GO" id="GO:0030246">
    <property type="term" value="F:carbohydrate binding"/>
    <property type="evidence" value="ECO:0007669"/>
    <property type="project" value="InterPro"/>
</dbReference>
<dbReference type="STRING" id="478744.SAMN05444359_10315"/>
<feature type="domain" description="Cohesin" evidence="1">
    <location>
        <begin position="327"/>
        <end position="423"/>
    </location>
</feature>
<evidence type="ECO:0000259" key="1">
    <source>
        <dbReference type="Pfam" id="PF00963"/>
    </source>
</evidence>
<dbReference type="Pfam" id="PF00963">
    <property type="entry name" value="Cohesin"/>
    <property type="match status" value="1"/>
</dbReference>
<dbReference type="CDD" id="cd08547">
    <property type="entry name" value="Type_II_cohesin"/>
    <property type="match status" value="1"/>
</dbReference>
<organism evidence="2 3">
    <name type="scientific">Neolewinella agarilytica</name>
    <dbReference type="NCBI Taxonomy" id="478744"/>
    <lineage>
        <taxon>Bacteria</taxon>
        <taxon>Pseudomonadati</taxon>
        <taxon>Bacteroidota</taxon>
        <taxon>Saprospiria</taxon>
        <taxon>Saprospirales</taxon>
        <taxon>Lewinellaceae</taxon>
        <taxon>Neolewinella</taxon>
    </lineage>
</organism>
<dbReference type="Pfam" id="PF13585">
    <property type="entry name" value="CHU_C"/>
    <property type="match status" value="1"/>
</dbReference>
<sequence length="1597" mass="168544">MSLLAQRPVAVKIPDVSKDKLPLPLKMDCNDAGQVSEFADFQMVSTSFGTNIQSTDVRPFNNRPDTIFLCFDDQFTVDIVPGSEDLSGDPFPATTPGVGFAFYRCAPTVTGPTIQDIRADACVADNGLTPFDALAVGVNATGYATGDYKLIVANDLQGGFTIPGLFPVGGEPTPVVLTLAPITFDDFDDTAFEAVYEGNPIGQCVDVAIDQRFQVAYLNPVNVANLGVDPGIACEGLFDVRGGTPELRGGTGYNITIEETTTGARATILTPSDQIVHNAVIRYRVPAAGTYRISIEDANGCPLENTTITHTDGCPQPVGFTFPYGTGLPGESFCLPVTVDNFTDVVGFQFELGFDPAVLRFDSLNNFSTDLVAGVAFNGPVSSGGTLSEGTVRIVYSDNFAGPSTIPQGGQIFDVCFTIIGDLDDQSPLDFNTGAGTIGVEYTRDSGEIGEPTSRPGAISVTDQAFLVELDPEGEICVDSDDGSIMVRASGTEGPFEFSLRQIMPVLEPGFRPSQTQNTVPATITFPSLEAATYEVRVVDGNGAVVLQEIEVASGLDVNVIVLVNNAPSCAGFDDGEVRADVFANGVLVVDPVAAGYTFAWENSTETSEVLSNLTAGNYEVTVTAPNGICSSTDIGPLGDPDPVTTPTMNIDDATCSGAPDGSIAVGAQGGVGPYDIQWPGALGTDMGVSTSFRDNLLPGDYEVFVTDSEGCADTSVFTLSAEKILDINFTIDSIACFGDANAVINVSGTVTGAPPVGDYFARIVNLATSVVGPEERIVNNDPFPFSGLDTGTYVIVLRDEDPAGCETTDTIRITQPDLLEIDDDLMITNETCTTGMDGTVTAAVAGGTMPYEYRWVNDSLDMPMDTITPGMALTSLSADTNYILIVTDRNGCTDTARFTINAPAAAQLMPIDTSFISCPGDADGQLTVVATPPMGETITSFRWFRVNADGSLGSLVANGATTDDNLPVGVYEVQVITSNSCTIAARGVVVSPGEVFLNGFSANDPQCPGDANGSIFLDPAGGTPNANGTYNYVWSTDPFGAPTQNPAFTNLTAGSYTVTITDANGCLPAFDTTFVLVDPPAITGTFALTPVSCPDDMVMDGSATFTASYSDGTQGTYDFIWPATGGNASGVMMDTEDNLARGPVTVRVTDGVCSESFVDTIRSPDAFEVVLETEPVSCNGLTDGEATAIVTGGTPGYVFDWGAASTDTDNSISNLAASNAYQVQITDMNGCSPAAESFIIREPDPLTLTVDQALSTETVQCAGDANGRINVFISSTNNNDLAMNPYSWSGNVAAADSPLASDLAPGTYSVTVTDVEGCQDSVSYTIGEPEAITFNVLPIEEPLCFGETTPVLIDTAFGGTSNGIEDFSFSVNNDGFRINVGQAGSAFAGEVVVTVFDSVGCSADQTFSVNQPPQIIIDLPEEITVELGDSLTRLNPLISPAGDIYEFLWTPADFLSSDTVRNPLLFPFESRDYTFQVTNMNGCQAFADIFVDVDANRNVYIPNVFSPNRDGRNEDFRIFACQGVRRVNSVQVFDRWGGLLFSKTNFEPNCLDGIKLWEGEGQNGKPVNPGVFVYVVEVEFLDDVKLVYRGDVTVLR</sequence>
<proteinExistence type="predicted"/>
<dbReference type="InParanoid" id="A0A1H9B8E9"/>
<dbReference type="InterPro" id="IPR002102">
    <property type="entry name" value="Cohesin_dom"/>
</dbReference>
<evidence type="ECO:0000313" key="2">
    <source>
        <dbReference type="EMBL" id="SEP84953.1"/>
    </source>
</evidence>
<dbReference type="Proteomes" id="UP000199021">
    <property type="component" value="Unassembled WGS sequence"/>
</dbReference>
<dbReference type="Gene3D" id="2.60.40.680">
    <property type="match status" value="1"/>
</dbReference>
<dbReference type="SUPFAM" id="SSF49384">
    <property type="entry name" value="Carbohydrate-binding domain"/>
    <property type="match status" value="1"/>
</dbReference>
<evidence type="ECO:0000313" key="3">
    <source>
        <dbReference type="Proteomes" id="UP000199021"/>
    </source>
</evidence>
<gene>
    <name evidence="2" type="ORF">SAMN05444359_10315</name>
</gene>
<reference evidence="3" key="1">
    <citation type="submission" date="2016-10" db="EMBL/GenBank/DDBJ databases">
        <authorList>
            <person name="Varghese N."/>
            <person name="Submissions S."/>
        </authorList>
    </citation>
    <scope>NUCLEOTIDE SEQUENCE [LARGE SCALE GENOMIC DNA]</scope>
    <source>
        <strain evidence="3">DSM 24740</strain>
    </source>
</reference>
<dbReference type="EMBL" id="FOFB01000003">
    <property type="protein sequence ID" value="SEP84953.1"/>
    <property type="molecule type" value="Genomic_DNA"/>
</dbReference>
<protein>
    <submittedName>
        <fullName evidence="2">Cohesin domain-containing protein</fullName>
    </submittedName>
</protein>
<name>A0A1H9B8E9_9BACT</name>
<dbReference type="Pfam" id="PF13573">
    <property type="entry name" value="SprB"/>
    <property type="match status" value="4"/>
</dbReference>
<dbReference type="Gene3D" id="2.60.40.740">
    <property type="match status" value="1"/>
</dbReference>